<dbReference type="InterPro" id="IPR003591">
    <property type="entry name" value="Leu-rich_rpt_typical-subtyp"/>
</dbReference>
<evidence type="ECO:0000256" key="4">
    <source>
        <dbReference type="ARBA" id="ARBA00022614"/>
    </source>
</evidence>
<dbReference type="Pfam" id="PF22936">
    <property type="entry name" value="Pol_BBD"/>
    <property type="match status" value="1"/>
</dbReference>
<feature type="signal peptide" evidence="11">
    <location>
        <begin position="1"/>
        <end position="22"/>
    </location>
</feature>
<dbReference type="InterPro" id="IPR013210">
    <property type="entry name" value="LRR_N_plant-typ"/>
</dbReference>
<dbReference type="InterPro" id="IPR032675">
    <property type="entry name" value="LRR_dom_sf"/>
</dbReference>
<keyword evidence="10" id="KW-0325">Glycoprotein</keyword>
<organism evidence="15 16">
    <name type="scientific">Lactuca virosa</name>
    <dbReference type="NCBI Taxonomy" id="75947"/>
    <lineage>
        <taxon>Eukaryota</taxon>
        <taxon>Viridiplantae</taxon>
        <taxon>Streptophyta</taxon>
        <taxon>Embryophyta</taxon>
        <taxon>Tracheophyta</taxon>
        <taxon>Spermatophyta</taxon>
        <taxon>Magnoliopsida</taxon>
        <taxon>eudicotyledons</taxon>
        <taxon>Gunneridae</taxon>
        <taxon>Pentapetalae</taxon>
        <taxon>asterids</taxon>
        <taxon>campanulids</taxon>
        <taxon>Asterales</taxon>
        <taxon>Asteraceae</taxon>
        <taxon>Cichorioideae</taxon>
        <taxon>Cichorieae</taxon>
        <taxon>Lactucinae</taxon>
        <taxon>Lactuca</taxon>
    </lineage>
</organism>
<keyword evidence="6 11" id="KW-0732">Signal</keyword>
<feature type="domain" description="Retrovirus-related Pol polyprotein from transposon TNT 1-94-like beta-barrel" evidence="13">
    <location>
        <begin position="1035"/>
        <end position="1115"/>
    </location>
</feature>
<keyword evidence="9" id="KW-0472">Membrane</keyword>
<evidence type="ECO:0000256" key="6">
    <source>
        <dbReference type="ARBA" id="ARBA00022729"/>
    </source>
</evidence>
<dbReference type="AlphaFoldDB" id="A0AAU9NLV6"/>
<evidence type="ECO:0000256" key="5">
    <source>
        <dbReference type="ARBA" id="ARBA00022692"/>
    </source>
</evidence>
<comment type="caution">
    <text evidence="15">The sequence shown here is derived from an EMBL/GenBank/DDBJ whole genome shotgun (WGS) entry which is preliminary data.</text>
</comment>
<dbReference type="PANTHER" id="PTHR48061:SF2">
    <property type="entry name" value="RECEPTOR LIKE PROTEIN 30-LIKE"/>
    <property type="match status" value="1"/>
</dbReference>
<evidence type="ECO:0000313" key="15">
    <source>
        <dbReference type="EMBL" id="CAH1438748.1"/>
    </source>
</evidence>
<evidence type="ECO:0000256" key="9">
    <source>
        <dbReference type="ARBA" id="ARBA00023136"/>
    </source>
</evidence>
<dbReference type="FunFam" id="3.80.10.10:FF:000213">
    <property type="entry name" value="Tyrosine-sulfated glycopeptide receptor 1"/>
    <property type="match status" value="1"/>
</dbReference>
<evidence type="ECO:0008006" key="17">
    <source>
        <dbReference type="Google" id="ProtNLM"/>
    </source>
</evidence>
<evidence type="ECO:0000313" key="16">
    <source>
        <dbReference type="Proteomes" id="UP001157418"/>
    </source>
</evidence>
<proteinExistence type="inferred from homology"/>
<dbReference type="GO" id="GO:0051707">
    <property type="term" value="P:response to other organism"/>
    <property type="evidence" value="ECO:0007669"/>
    <property type="project" value="UniProtKB-ARBA"/>
</dbReference>
<dbReference type="Gene3D" id="3.80.10.10">
    <property type="entry name" value="Ribonuclease Inhibitor"/>
    <property type="match status" value="4"/>
</dbReference>
<dbReference type="InterPro" id="IPR046956">
    <property type="entry name" value="RLP23-like"/>
</dbReference>
<keyword evidence="3" id="KW-1003">Cell membrane</keyword>
<keyword evidence="16" id="KW-1185">Reference proteome</keyword>
<dbReference type="InterPro" id="IPR054722">
    <property type="entry name" value="PolX-like_BBD"/>
</dbReference>
<dbReference type="GO" id="GO:0006952">
    <property type="term" value="P:defense response"/>
    <property type="evidence" value="ECO:0007669"/>
    <property type="project" value="UniProtKB-ARBA"/>
</dbReference>
<accession>A0AAU9NLV6</accession>
<evidence type="ECO:0000259" key="14">
    <source>
        <dbReference type="Pfam" id="PF23598"/>
    </source>
</evidence>
<keyword evidence="5" id="KW-0812">Transmembrane</keyword>
<gene>
    <name evidence="15" type="ORF">LVIROSA_LOCUS24986</name>
</gene>
<dbReference type="PROSITE" id="PS51450">
    <property type="entry name" value="LRR"/>
    <property type="match status" value="2"/>
</dbReference>
<dbReference type="SUPFAM" id="SSF52058">
    <property type="entry name" value="L domain-like"/>
    <property type="match status" value="1"/>
</dbReference>
<dbReference type="Pfam" id="PF23598">
    <property type="entry name" value="LRR_14"/>
    <property type="match status" value="1"/>
</dbReference>
<evidence type="ECO:0000256" key="8">
    <source>
        <dbReference type="ARBA" id="ARBA00022989"/>
    </source>
</evidence>
<dbReference type="GO" id="GO:0005886">
    <property type="term" value="C:plasma membrane"/>
    <property type="evidence" value="ECO:0007669"/>
    <property type="project" value="UniProtKB-SubCell"/>
</dbReference>
<evidence type="ECO:0000256" key="2">
    <source>
        <dbReference type="ARBA" id="ARBA00009592"/>
    </source>
</evidence>
<sequence>MIDSKLLLSFSLLLFFISFAASSSSFINNTHKCSTQQASALLQFKENLSSINDSSHAWKCHNQLSPIMNWIKNTDCCKWNGVTCNYITGDVIGMDLSCGMLRGNIHPNTTLFHLPRLQTLNLAYNDFTDSKLPREIGRFSNSLTHLNISQCGFIGEISSEILFLPKLVSLDISQNWNTGLRIRPSVLNSLLRNSTHLRELLITNVHTGWVLPTYLNISSLKSLNLRNTGLRGKLPCDIFSIQYLEIVDLSQNDYLIGPLPKVNSSINMPLKWLDLSKTNLSGEILDSIGHLKSLNYLDLSYNNLSGEIPYSIGRLKSLKHLDLSYNNFSGEIPESIGYLKSLRYLQLYHCRLVGSLPNSLVNLRQLVTLYLASNMLNGTLPSFLFTLPFLENILLGDNMFSGGLPSEFFKCRSLKRLSLWSNQFDGEMNKGSTLPSFIELMNLNHLDLSWNNFRGLWELETMLSSLPNLQALYLSNSGLSVVTDNSTIYVNPNFHTLNLACSKLNVFPKSLRAMKNLRGLDLSGNNIGGDIPDWAGEIGGNGLIYLDLSNNSITGLPQFHSDRLMQLYLQSNKIQGPFPPSICNMSTLEYLDISDNRFDGVIPQCIENTGFSLRMIDLGNNLFHGTIPNVCVEYGELEGIVLKGNQFEGEVPTSLSKCRHLKVLDVGNNHLNGTFPEWLGYLPWLQVLVLKSNNFHGHIRTSSTINISFPLLQVLDLSDNGFVGHLPRKYFQYFNAMKDVVRKDTKPEYLNTGGMYYSIIVVVKGQQLPFPKILVDYTIVNLSGNKFEGEIPNIIGNLNSLIALNFSHNNLNGRIPHALGNLSQIESLDLSWNQFIGEIPQSLTDITTLAVLNVSQNHLVGRIPQGTQFNTFEGNSFGGNLGLCGFPLPKQCEHPSSPQFEVDEDEEESGFTWKVVMMGYGCGTLPGLLIGYVMLSTRRPKWFNAIVDSGEHIMIQTWKNKGSLTIDETRASILADDLRKITTDDMVVASGWNKENNNNYNGNAQQKQEASYASGEESNDDCYFVTSDEEISGKWIIDSGCSYHMFPNRKWFTNYRSIDGGTMVMGNNHSCKTVGLGSVSIKMHDGVVKTLLDMRHVPKLRKNLITEGVLDSGGCKIVTWEGVKKVVRGSLVVIKGIRQGNIYVLSGTTVTDGAAVGTNGSGGDPCESTRLWHKRLGHMFEKGLDLLGK</sequence>
<reference evidence="15 16" key="1">
    <citation type="submission" date="2022-01" db="EMBL/GenBank/DDBJ databases">
        <authorList>
            <person name="Xiong W."/>
            <person name="Schranz E."/>
        </authorList>
    </citation>
    <scope>NUCLEOTIDE SEQUENCE [LARGE SCALE GENOMIC DNA]</scope>
</reference>
<dbReference type="SMART" id="SM00369">
    <property type="entry name" value="LRR_TYP"/>
    <property type="match status" value="8"/>
</dbReference>
<comment type="similarity">
    <text evidence="2">Belongs to the RLP family.</text>
</comment>
<feature type="chain" id="PRO_5043415041" description="Leucine-rich repeat-containing N-terminal plant-type domain-containing protein" evidence="11">
    <location>
        <begin position="23"/>
        <end position="1189"/>
    </location>
</feature>
<protein>
    <recommendedName>
        <fullName evidence="17">Leucine-rich repeat-containing N-terminal plant-type domain-containing protein</fullName>
    </recommendedName>
</protein>
<evidence type="ECO:0000259" key="13">
    <source>
        <dbReference type="Pfam" id="PF22936"/>
    </source>
</evidence>
<evidence type="ECO:0000256" key="11">
    <source>
        <dbReference type="SAM" id="SignalP"/>
    </source>
</evidence>
<feature type="domain" description="Leucine-rich repeat-containing N-terminal plant-type" evidence="12">
    <location>
        <begin position="35"/>
        <end position="85"/>
    </location>
</feature>
<dbReference type="Pfam" id="PF00560">
    <property type="entry name" value="LRR_1"/>
    <property type="match status" value="7"/>
</dbReference>
<evidence type="ECO:0000256" key="10">
    <source>
        <dbReference type="ARBA" id="ARBA00023180"/>
    </source>
</evidence>
<dbReference type="Proteomes" id="UP001157418">
    <property type="component" value="Unassembled WGS sequence"/>
</dbReference>
<dbReference type="InterPro" id="IPR055414">
    <property type="entry name" value="LRR_R13L4/SHOC2-like"/>
</dbReference>
<dbReference type="Pfam" id="PF08263">
    <property type="entry name" value="LRRNT_2"/>
    <property type="match status" value="1"/>
</dbReference>
<dbReference type="PANTHER" id="PTHR48061">
    <property type="entry name" value="LEUCINE-RICH REPEAT RECEPTOR PROTEIN KINASE EMS1-LIKE-RELATED"/>
    <property type="match status" value="1"/>
</dbReference>
<evidence type="ECO:0000256" key="3">
    <source>
        <dbReference type="ARBA" id="ARBA00022475"/>
    </source>
</evidence>
<evidence type="ECO:0000256" key="7">
    <source>
        <dbReference type="ARBA" id="ARBA00022737"/>
    </source>
</evidence>
<keyword evidence="8" id="KW-1133">Transmembrane helix</keyword>
<comment type="subcellular location">
    <subcellularLocation>
        <location evidence="1">Cell membrane</location>
        <topology evidence="1">Single-pass type I membrane protein</topology>
    </subcellularLocation>
</comment>
<keyword evidence="4" id="KW-0433">Leucine-rich repeat</keyword>
<keyword evidence="7" id="KW-0677">Repeat</keyword>
<name>A0AAU9NLV6_9ASTR</name>
<dbReference type="SUPFAM" id="SSF52047">
    <property type="entry name" value="RNI-like"/>
    <property type="match status" value="1"/>
</dbReference>
<evidence type="ECO:0000256" key="1">
    <source>
        <dbReference type="ARBA" id="ARBA00004251"/>
    </source>
</evidence>
<dbReference type="FunFam" id="3.80.10.10:FF:000356">
    <property type="entry name" value="LRR receptor-like serine/threonine-protein kinase"/>
    <property type="match status" value="1"/>
</dbReference>
<dbReference type="EMBL" id="CAKMRJ010004445">
    <property type="protein sequence ID" value="CAH1438748.1"/>
    <property type="molecule type" value="Genomic_DNA"/>
</dbReference>
<evidence type="ECO:0000259" key="12">
    <source>
        <dbReference type="Pfam" id="PF08263"/>
    </source>
</evidence>
<dbReference type="InterPro" id="IPR001611">
    <property type="entry name" value="Leu-rich_rpt"/>
</dbReference>
<feature type="domain" description="Disease resistance R13L4/SHOC-2-like LRR" evidence="14">
    <location>
        <begin position="269"/>
        <end position="480"/>
    </location>
</feature>
<dbReference type="FunFam" id="3.80.10.10:FF:000383">
    <property type="entry name" value="Leucine-rich repeat receptor protein kinase EMS1"/>
    <property type="match status" value="1"/>
</dbReference>